<proteinExistence type="predicted"/>
<reference evidence="1 2" key="2">
    <citation type="submission" date="2018-11" db="EMBL/GenBank/DDBJ databases">
        <authorList>
            <consortium name="Pathogen Informatics"/>
        </authorList>
    </citation>
    <scope>NUCLEOTIDE SEQUENCE [LARGE SCALE GENOMIC DNA]</scope>
</reference>
<sequence>MATATKGSSFLSNFISKNMYADASQGSSQTLYQRVQDWGRREHFLRLANVFHTNNY</sequence>
<evidence type="ECO:0000313" key="1">
    <source>
        <dbReference type="EMBL" id="VDL62936.1"/>
    </source>
</evidence>
<gene>
    <name evidence="1" type="ORF">NBR_LOCUS380</name>
</gene>
<evidence type="ECO:0000313" key="2">
    <source>
        <dbReference type="Proteomes" id="UP000271162"/>
    </source>
</evidence>
<protein>
    <submittedName>
        <fullName evidence="3">NADH dehydrogenase [ubiquinone] flavoprotein 3, mitochondrial</fullName>
    </submittedName>
</protein>
<evidence type="ECO:0000313" key="3">
    <source>
        <dbReference type="WBParaSite" id="NBR_0000037901-mRNA-1"/>
    </source>
</evidence>
<name>A0A158QWK0_NIPBR</name>
<dbReference type="AlphaFoldDB" id="A0A158QWK0"/>
<dbReference type="WBParaSite" id="NBR_0000037901-mRNA-1">
    <property type="protein sequence ID" value="NBR_0000037901-mRNA-1"/>
    <property type="gene ID" value="NBR_0000037901"/>
</dbReference>
<organism evidence="3">
    <name type="scientific">Nippostrongylus brasiliensis</name>
    <name type="common">Rat hookworm</name>
    <dbReference type="NCBI Taxonomy" id="27835"/>
    <lineage>
        <taxon>Eukaryota</taxon>
        <taxon>Metazoa</taxon>
        <taxon>Ecdysozoa</taxon>
        <taxon>Nematoda</taxon>
        <taxon>Chromadorea</taxon>
        <taxon>Rhabditida</taxon>
        <taxon>Rhabditina</taxon>
        <taxon>Rhabditomorpha</taxon>
        <taxon>Strongyloidea</taxon>
        <taxon>Heligmosomidae</taxon>
        <taxon>Nippostrongylus</taxon>
    </lineage>
</organism>
<dbReference type="EMBL" id="UYSL01000145">
    <property type="protein sequence ID" value="VDL62936.1"/>
    <property type="molecule type" value="Genomic_DNA"/>
</dbReference>
<dbReference type="Proteomes" id="UP000271162">
    <property type="component" value="Unassembled WGS sequence"/>
</dbReference>
<keyword evidence="2" id="KW-1185">Reference proteome</keyword>
<reference evidence="3" key="1">
    <citation type="submission" date="2016-04" db="UniProtKB">
        <authorList>
            <consortium name="WormBaseParasite"/>
        </authorList>
    </citation>
    <scope>IDENTIFICATION</scope>
</reference>
<accession>A0A158QWK0</accession>